<comment type="caution">
    <text evidence="6">The sequence shown here is derived from an EMBL/GenBank/DDBJ whole genome shotgun (WGS) entry which is preliminary data.</text>
</comment>
<dbReference type="PRINTS" id="PR00053">
    <property type="entry name" value="FORKHEAD"/>
</dbReference>
<dbReference type="GO" id="GO:0000981">
    <property type="term" value="F:DNA-binding transcription factor activity, RNA polymerase II-specific"/>
    <property type="evidence" value="ECO:0007669"/>
    <property type="project" value="TreeGrafter"/>
</dbReference>
<evidence type="ECO:0000256" key="1">
    <source>
        <dbReference type="ARBA" id="ARBA00023125"/>
    </source>
</evidence>
<evidence type="ECO:0000256" key="4">
    <source>
        <dbReference type="SAM" id="MobiDB-lite"/>
    </source>
</evidence>
<dbReference type="Pfam" id="PF00250">
    <property type="entry name" value="Forkhead"/>
    <property type="match status" value="1"/>
</dbReference>
<dbReference type="AlphaFoldDB" id="A0A1R1Y8C2"/>
<dbReference type="GO" id="GO:0000978">
    <property type="term" value="F:RNA polymerase II cis-regulatory region sequence-specific DNA binding"/>
    <property type="evidence" value="ECO:0007669"/>
    <property type="project" value="TreeGrafter"/>
</dbReference>
<gene>
    <name evidence="6" type="ORF">AYI69_g5066</name>
</gene>
<evidence type="ECO:0000313" key="6">
    <source>
        <dbReference type="EMBL" id="OMJ23217.1"/>
    </source>
</evidence>
<dbReference type="PROSITE" id="PS50039">
    <property type="entry name" value="FORK_HEAD_3"/>
    <property type="match status" value="1"/>
</dbReference>
<feature type="compositionally biased region" description="Low complexity" evidence="4">
    <location>
        <begin position="579"/>
        <end position="593"/>
    </location>
</feature>
<feature type="compositionally biased region" description="Low complexity" evidence="4">
    <location>
        <begin position="292"/>
        <end position="309"/>
    </location>
</feature>
<dbReference type="Proteomes" id="UP000187429">
    <property type="component" value="Unassembled WGS sequence"/>
</dbReference>
<dbReference type="EMBL" id="LSSM01002071">
    <property type="protein sequence ID" value="OMJ23217.1"/>
    <property type="molecule type" value="Genomic_DNA"/>
</dbReference>
<feature type="domain" description="Fork-head" evidence="5">
    <location>
        <begin position="183"/>
        <end position="276"/>
    </location>
</feature>
<comment type="subcellular location">
    <subcellularLocation>
        <location evidence="3">Nucleus</location>
    </subcellularLocation>
</comment>
<keyword evidence="2 3" id="KW-0539">Nucleus</keyword>
<evidence type="ECO:0000256" key="3">
    <source>
        <dbReference type="PROSITE-ProRule" id="PRU00089"/>
    </source>
</evidence>
<evidence type="ECO:0000259" key="5">
    <source>
        <dbReference type="PROSITE" id="PS50039"/>
    </source>
</evidence>
<dbReference type="OrthoDB" id="5569726at2759"/>
<feature type="compositionally biased region" description="Polar residues" evidence="4">
    <location>
        <begin position="563"/>
        <end position="578"/>
    </location>
</feature>
<name>A0A1R1Y8C2_9FUNG</name>
<dbReference type="Gene3D" id="1.10.10.10">
    <property type="entry name" value="Winged helix-like DNA-binding domain superfamily/Winged helix DNA-binding domain"/>
    <property type="match status" value="1"/>
</dbReference>
<feature type="region of interest" description="Disordered" evidence="4">
    <location>
        <begin position="279"/>
        <end position="312"/>
    </location>
</feature>
<dbReference type="InterPro" id="IPR050211">
    <property type="entry name" value="FOX_domain-containing"/>
</dbReference>
<dbReference type="FunFam" id="1.10.10.10:FF:000135">
    <property type="entry name" value="forkhead box protein G1"/>
    <property type="match status" value="1"/>
</dbReference>
<dbReference type="CDD" id="cd00059">
    <property type="entry name" value="FH_FOX"/>
    <property type="match status" value="1"/>
</dbReference>
<accession>A0A1R1Y8C2</accession>
<protein>
    <submittedName>
        <fullName evidence="6">Forkhead box protein L1</fullName>
    </submittedName>
</protein>
<organism evidence="6 7">
    <name type="scientific">Smittium culicis</name>
    <dbReference type="NCBI Taxonomy" id="133412"/>
    <lineage>
        <taxon>Eukaryota</taxon>
        <taxon>Fungi</taxon>
        <taxon>Fungi incertae sedis</taxon>
        <taxon>Zoopagomycota</taxon>
        <taxon>Kickxellomycotina</taxon>
        <taxon>Harpellomycetes</taxon>
        <taxon>Harpellales</taxon>
        <taxon>Legeriomycetaceae</taxon>
        <taxon>Smittium</taxon>
    </lineage>
</organism>
<dbReference type="InterPro" id="IPR001766">
    <property type="entry name" value="Fork_head_dom"/>
</dbReference>
<proteinExistence type="predicted"/>
<dbReference type="InterPro" id="IPR036388">
    <property type="entry name" value="WH-like_DNA-bd_sf"/>
</dbReference>
<keyword evidence="7" id="KW-1185">Reference proteome</keyword>
<reference evidence="7" key="1">
    <citation type="submission" date="2017-01" db="EMBL/GenBank/DDBJ databases">
        <authorList>
            <person name="Wang Y."/>
            <person name="White M."/>
            <person name="Kvist S."/>
            <person name="Moncalvo J.-M."/>
        </authorList>
    </citation>
    <scope>NUCLEOTIDE SEQUENCE [LARGE SCALE GENOMIC DNA]</scope>
    <source>
        <strain evidence="7">ID-206-W2</strain>
    </source>
</reference>
<evidence type="ECO:0000256" key="2">
    <source>
        <dbReference type="ARBA" id="ARBA00023242"/>
    </source>
</evidence>
<evidence type="ECO:0000313" key="7">
    <source>
        <dbReference type="Proteomes" id="UP000187429"/>
    </source>
</evidence>
<dbReference type="SUPFAM" id="SSF46785">
    <property type="entry name" value="Winged helix' DNA-binding domain"/>
    <property type="match status" value="1"/>
</dbReference>
<dbReference type="InterPro" id="IPR036390">
    <property type="entry name" value="WH_DNA-bd_sf"/>
</dbReference>
<dbReference type="GO" id="GO:0005634">
    <property type="term" value="C:nucleus"/>
    <property type="evidence" value="ECO:0007669"/>
    <property type="project" value="UniProtKB-SubCell"/>
</dbReference>
<dbReference type="InterPro" id="IPR030456">
    <property type="entry name" value="TF_fork_head_CS_2"/>
</dbReference>
<feature type="region of interest" description="Disordered" evidence="4">
    <location>
        <begin position="563"/>
        <end position="593"/>
    </location>
</feature>
<sequence length="847" mass="95332">MDNRQFNQLQIPQSSQYLFRENDATKTFHSSSNTENTQFNYRPIANTHCSENILPNSNSQAYPQGVIYSDLRYNVNNPENSLPSNSYLLPKSSYSNAHNSNRIYHSSSEFAYRSILRHSGSRNNFQNNSIMSTAANFYSGQGYSRHSDIPFNQFIGHTLYKPFDGSVTYDSRCLMVESSFYKKPDYSYASLIAQALNDSPTKKKTLNEIYEFILDKYPYYRSHEGWQNSIRHNLSLHKGFSKSKREQSIPGKGHFWSITPGYEKFYSDGHFKSFKSKSKDTLSSDEIPDYKSSSPDTSESSSVSTPVSVENKKPKLKKVSNFTEKDIKELRKNSGSIIGSGNKLDIPTKNDEFDNILAPTDSKKSPIAPKSVLSKRSYCESIESYSSEILNSTINLDLNKKFCSEKTPSEKNFCKLRLSKSCDDIESNKNFSIKSHKLDSPKSCLSLNDKVTSQPFNPSLLNTDILKMLDIATFSSENNQSSIKNYFQPLEIDDFTQNGISNYFDNYLGYAPEISIFDQPIRKLNNFNKDNIISLNAFDNDTFLGLPMNGSIGYFPDLINQNDSENNGANSKSDTPYLSSSPSQDTTPSTHETVTTTIDEFLPKNTRLPKPNHNFDTITSFPKLPIDNNGSSFVDQNRISKFSDADKSSSFDSTIAPSNSSNILDSSLFSFNIQMNDYDYQNGVPSKKIKSECSAGSNLTPSFNFSASPPGTSNDIFKCNSTFFEPKLQFDASAYSNSFDQIESIFKSGSDPSQSIIKLPLDNNISLSTLVPQKKDDTSSTTNQSFSKFDHNQINFNESLADNIRNSTSLYNSLFNNQEQFSMLLNDSGNLINFSELGFNCSSYNIN</sequence>
<dbReference type="PANTHER" id="PTHR11829:SF343">
    <property type="entry name" value="FORK-HEAD DOMAIN-CONTAINING PROTEIN"/>
    <property type="match status" value="1"/>
</dbReference>
<dbReference type="PANTHER" id="PTHR11829">
    <property type="entry name" value="FORKHEAD BOX PROTEIN"/>
    <property type="match status" value="1"/>
</dbReference>
<feature type="DNA-binding region" description="Fork-head" evidence="3">
    <location>
        <begin position="183"/>
        <end position="276"/>
    </location>
</feature>
<keyword evidence="1 3" id="KW-0238">DNA-binding</keyword>
<dbReference type="PROSITE" id="PS00658">
    <property type="entry name" value="FORK_HEAD_2"/>
    <property type="match status" value="1"/>
</dbReference>
<dbReference type="SMART" id="SM00339">
    <property type="entry name" value="FH"/>
    <property type="match status" value="1"/>
</dbReference>